<dbReference type="GO" id="GO:0015940">
    <property type="term" value="P:pantothenate biosynthetic process"/>
    <property type="evidence" value="ECO:0007669"/>
    <property type="project" value="UniProtKB-UniPathway"/>
</dbReference>
<dbReference type="Pfam" id="PF02558">
    <property type="entry name" value="ApbA"/>
    <property type="match status" value="1"/>
</dbReference>
<dbReference type="SUPFAM" id="SSF48179">
    <property type="entry name" value="6-phosphogluconate dehydrogenase C-terminal domain-like"/>
    <property type="match status" value="1"/>
</dbReference>
<dbReference type="Gene3D" id="3.40.50.720">
    <property type="entry name" value="NAD(P)-binding Rossmann-like Domain"/>
    <property type="match status" value="1"/>
</dbReference>
<evidence type="ECO:0000313" key="12">
    <source>
        <dbReference type="EMBL" id="QKE89297.1"/>
    </source>
</evidence>
<dbReference type="PANTHER" id="PTHR43765">
    <property type="entry name" value="2-DEHYDROPANTOATE 2-REDUCTASE-RELATED"/>
    <property type="match status" value="1"/>
</dbReference>
<organism evidence="12 13">
    <name type="scientific">Lichenicola cladoniae</name>
    <dbReference type="NCBI Taxonomy" id="1484109"/>
    <lineage>
        <taxon>Bacteria</taxon>
        <taxon>Pseudomonadati</taxon>
        <taxon>Pseudomonadota</taxon>
        <taxon>Alphaproteobacteria</taxon>
        <taxon>Acetobacterales</taxon>
        <taxon>Acetobacteraceae</taxon>
        <taxon>Lichenicola</taxon>
    </lineage>
</organism>
<accession>A0A6M8HLS5</accession>
<dbReference type="UniPathway" id="UPA00028">
    <property type="reaction ID" value="UER00004"/>
</dbReference>
<feature type="domain" description="Ketopantoate reductase N-terminal" evidence="10">
    <location>
        <begin position="13"/>
        <end position="165"/>
    </location>
</feature>
<dbReference type="InterPro" id="IPR013332">
    <property type="entry name" value="KPR_N"/>
</dbReference>
<dbReference type="InterPro" id="IPR013328">
    <property type="entry name" value="6PGD_dom2"/>
</dbReference>
<evidence type="ECO:0000256" key="4">
    <source>
        <dbReference type="ARBA" id="ARBA00019465"/>
    </source>
</evidence>
<dbReference type="RefSeq" id="WP_171836506.1">
    <property type="nucleotide sequence ID" value="NZ_CP053708.1"/>
</dbReference>
<evidence type="ECO:0000256" key="7">
    <source>
        <dbReference type="ARBA" id="ARBA00023002"/>
    </source>
</evidence>
<dbReference type="EC" id="1.1.1.169" evidence="3"/>
<protein>
    <recommendedName>
        <fullName evidence="4">2-dehydropantoate 2-reductase</fullName>
        <ecNumber evidence="3">1.1.1.169</ecNumber>
    </recommendedName>
    <alternativeName>
        <fullName evidence="8">Ketopantoate reductase</fullName>
    </alternativeName>
</protein>
<dbReference type="GO" id="GO:0050661">
    <property type="term" value="F:NADP binding"/>
    <property type="evidence" value="ECO:0007669"/>
    <property type="project" value="TreeGrafter"/>
</dbReference>
<evidence type="ECO:0000256" key="5">
    <source>
        <dbReference type="ARBA" id="ARBA00022655"/>
    </source>
</evidence>
<dbReference type="InterPro" id="IPR050838">
    <property type="entry name" value="Ketopantoate_reductase"/>
</dbReference>
<comment type="pathway">
    <text evidence="1">Cofactor biosynthesis; (R)-pantothenate biosynthesis; (R)-pantoate from 3-methyl-2-oxobutanoate: step 2/2.</text>
</comment>
<evidence type="ECO:0000256" key="2">
    <source>
        <dbReference type="ARBA" id="ARBA00007870"/>
    </source>
</evidence>
<evidence type="ECO:0000256" key="1">
    <source>
        <dbReference type="ARBA" id="ARBA00004994"/>
    </source>
</evidence>
<dbReference type="InterPro" id="IPR013752">
    <property type="entry name" value="KPA_reductase"/>
</dbReference>
<evidence type="ECO:0000259" key="11">
    <source>
        <dbReference type="Pfam" id="PF08546"/>
    </source>
</evidence>
<keyword evidence="7 12" id="KW-0560">Oxidoreductase</keyword>
<dbReference type="Gene3D" id="1.10.1040.10">
    <property type="entry name" value="N-(1-d-carboxylethyl)-l-norvaline Dehydrogenase, domain 2"/>
    <property type="match status" value="1"/>
</dbReference>
<feature type="domain" description="Ketopantoate reductase C-terminal" evidence="11">
    <location>
        <begin position="190"/>
        <end position="340"/>
    </location>
</feature>
<evidence type="ECO:0000259" key="10">
    <source>
        <dbReference type="Pfam" id="PF02558"/>
    </source>
</evidence>
<name>A0A6M8HLS5_9PROT</name>
<dbReference type="EMBL" id="CP053708">
    <property type="protein sequence ID" value="QKE89297.1"/>
    <property type="molecule type" value="Genomic_DNA"/>
</dbReference>
<dbReference type="NCBIfam" id="TIGR00745">
    <property type="entry name" value="apbA_panE"/>
    <property type="match status" value="1"/>
</dbReference>
<keyword evidence="5" id="KW-0566">Pantothenate biosynthesis</keyword>
<keyword evidence="6" id="KW-0521">NADP</keyword>
<evidence type="ECO:0000256" key="8">
    <source>
        <dbReference type="ARBA" id="ARBA00032024"/>
    </source>
</evidence>
<sequence length="367" mass="40109">MIESVAFPSSRLVVLGAGAIGGLAGAFMAQAGHDVLLVDRWAEHVEAINRNGLVIDGVRGPMTIPVRASTPEALEGPLGGVLVATKSQHTIEAVRQILPLLDQDSFIVPFQNGFNEPDIAELLEGHGLGGMTQVIGSIPNYGGALLDPGRIEFVHEGAIQLGEMDGSMSERVRSLAGQLSALTEVQLSTNIWGQIWAKEVYSAQVVFSALVDAPIHETLGVERYARIAGAIVREALEIAEANRIVVEPFNFFDPANYRPQIPEDTHRLLDNIKHAIWLLKKDQNTGYVFKKKGSGIWWDIVYRNRPSEVRASNGKLVEYGRRVGADTRLNDRMCSMIYEIESGSRSLGLQNYDELEAYAAEIGRALP</sequence>
<reference evidence="12 13" key="1">
    <citation type="journal article" date="2014" name="World J. Microbiol. Biotechnol.">
        <title>Biodiversity and physiological characteristics of Antarctic and Arctic lichens-associated bacteria.</title>
        <authorList>
            <person name="Lee Y.M."/>
            <person name="Kim E.H."/>
            <person name="Lee H.K."/>
            <person name="Hong S.G."/>
        </authorList>
    </citation>
    <scope>NUCLEOTIDE SEQUENCE [LARGE SCALE GENOMIC DNA]</scope>
    <source>
        <strain evidence="12 13">PAMC 26569</strain>
    </source>
</reference>
<evidence type="ECO:0000256" key="6">
    <source>
        <dbReference type="ARBA" id="ARBA00022857"/>
    </source>
</evidence>
<dbReference type="InterPro" id="IPR003710">
    <property type="entry name" value="ApbA"/>
</dbReference>
<evidence type="ECO:0000313" key="13">
    <source>
        <dbReference type="Proteomes" id="UP000500767"/>
    </source>
</evidence>
<comment type="similarity">
    <text evidence="2">Belongs to the ketopantoate reductase family.</text>
</comment>
<dbReference type="AlphaFoldDB" id="A0A6M8HLS5"/>
<dbReference type="Proteomes" id="UP000500767">
    <property type="component" value="Chromosome"/>
</dbReference>
<proteinExistence type="inferred from homology"/>
<evidence type="ECO:0000256" key="9">
    <source>
        <dbReference type="ARBA" id="ARBA00048793"/>
    </source>
</evidence>
<comment type="catalytic activity">
    <reaction evidence="9">
        <text>(R)-pantoate + NADP(+) = 2-dehydropantoate + NADPH + H(+)</text>
        <dbReference type="Rhea" id="RHEA:16233"/>
        <dbReference type="ChEBI" id="CHEBI:11561"/>
        <dbReference type="ChEBI" id="CHEBI:15378"/>
        <dbReference type="ChEBI" id="CHEBI:15980"/>
        <dbReference type="ChEBI" id="CHEBI:57783"/>
        <dbReference type="ChEBI" id="CHEBI:58349"/>
        <dbReference type="EC" id="1.1.1.169"/>
    </reaction>
</comment>
<dbReference type="KEGG" id="lck:HN018_03955"/>
<dbReference type="Pfam" id="PF08546">
    <property type="entry name" value="ApbA_C"/>
    <property type="match status" value="1"/>
</dbReference>
<keyword evidence="13" id="KW-1185">Reference proteome</keyword>
<dbReference type="GO" id="GO:0005737">
    <property type="term" value="C:cytoplasm"/>
    <property type="evidence" value="ECO:0007669"/>
    <property type="project" value="TreeGrafter"/>
</dbReference>
<dbReference type="SUPFAM" id="SSF51735">
    <property type="entry name" value="NAD(P)-binding Rossmann-fold domains"/>
    <property type="match status" value="1"/>
</dbReference>
<dbReference type="InterPro" id="IPR008927">
    <property type="entry name" value="6-PGluconate_DH-like_C_sf"/>
</dbReference>
<evidence type="ECO:0000256" key="3">
    <source>
        <dbReference type="ARBA" id="ARBA00013014"/>
    </source>
</evidence>
<dbReference type="PANTHER" id="PTHR43765:SF2">
    <property type="entry name" value="2-DEHYDROPANTOATE 2-REDUCTASE"/>
    <property type="match status" value="1"/>
</dbReference>
<dbReference type="InterPro" id="IPR036291">
    <property type="entry name" value="NAD(P)-bd_dom_sf"/>
</dbReference>
<gene>
    <name evidence="12" type="ORF">HN018_03955</name>
</gene>
<dbReference type="GO" id="GO:0008677">
    <property type="term" value="F:2-dehydropantoate 2-reductase activity"/>
    <property type="evidence" value="ECO:0007669"/>
    <property type="project" value="UniProtKB-EC"/>
</dbReference>